<name>A0AAX4K2I4_9TREE</name>
<dbReference type="EMBL" id="CP144106">
    <property type="protein sequence ID" value="WWC91791.1"/>
    <property type="molecule type" value="Genomic_DNA"/>
</dbReference>
<feature type="compositionally biased region" description="Acidic residues" evidence="1">
    <location>
        <begin position="126"/>
        <end position="137"/>
    </location>
</feature>
<evidence type="ECO:0008006" key="4">
    <source>
        <dbReference type="Google" id="ProtNLM"/>
    </source>
</evidence>
<evidence type="ECO:0000313" key="2">
    <source>
        <dbReference type="EMBL" id="WWC91791.1"/>
    </source>
</evidence>
<accession>A0AAX4K2I4</accession>
<keyword evidence="3" id="KW-1185">Reference proteome</keyword>
<proteinExistence type="predicted"/>
<sequence length="137" mass="15142">MPPKSSNLHHVTFHFNKSAILLSLPSNTTINSIKTQLLPALEPLSSTLSEPKTTKSSDIQLWEYKSPVEGQEQNANGEKEIHNLESQSGISGKTISQLGWSRWKTLFISFKASDGTFPQPTYTIPDVEDEEPDGSEA</sequence>
<dbReference type="GeneID" id="91097407"/>
<dbReference type="Proteomes" id="UP001355207">
    <property type="component" value="Chromosome 9"/>
</dbReference>
<gene>
    <name evidence="2" type="ORF">L201_006738</name>
</gene>
<dbReference type="AlphaFoldDB" id="A0AAX4K2I4"/>
<reference evidence="2 3" key="1">
    <citation type="submission" date="2024-01" db="EMBL/GenBank/DDBJ databases">
        <title>Comparative genomics of Cryptococcus and Kwoniella reveals pathogenesis evolution and contrasting modes of karyotype evolution via chromosome fusion or intercentromeric recombination.</title>
        <authorList>
            <person name="Coelho M.A."/>
            <person name="David-Palma M."/>
            <person name="Shea T."/>
            <person name="Bowers K."/>
            <person name="McGinley-Smith S."/>
            <person name="Mohammad A.W."/>
            <person name="Gnirke A."/>
            <person name="Yurkov A.M."/>
            <person name="Nowrousian M."/>
            <person name="Sun S."/>
            <person name="Cuomo C.A."/>
            <person name="Heitman J."/>
        </authorList>
    </citation>
    <scope>NUCLEOTIDE SEQUENCE [LARGE SCALE GENOMIC DNA]</scope>
    <source>
        <strain evidence="2 3">CBS 6074</strain>
    </source>
</reference>
<evidence type="ECO:0000256" key="1">
    <source>
        <dbReference type="SAM" id="MobiDB-lite"/>
    </source>
</evidence>
<protein>
    <recommendedName>
        <fullName evidence="4">Ubiquitin-like domain-containing protein</fullName>
    </recommendedName>
</protein>
<evidence type="ECO:0000313" key="3">
    <source>
        <dbReference type="Proteomes" id="UP001355207"/>
    </source>
</evidence>
<feature type="region of interest" description="Disordered" evidence="1">
    <location>
        <begin position="118"/>
        <end position="137"/>
    </location>
</feature>
<organism evidence="2 3">
    <name type="scientific">Kwoniella dendrophila CBS 6074</name>
    <dbReference type="NCBI Taxonomy" id="1295534"/>
    <lineage>
        <taxon>Eukaryota</taxon>
        <taxon>Fungi</taxon>
        <taxon>Dikarya</taxon>
        <taxon>Basidiomycota</taxon>
        <taxon>Agaricomycotina</taxon>
        <taxon>Tremellomycetes</taxon>
        <taxon>Tremellales</taxon>
        <taxon>Cryptococcaceae</taxon>
        <taxon>Kwoniella</taxon>
    </lineage>
</organism>
<dbReference type="RefSeq" id="XP_066078553.1">
    <property type="nucleotide sequence ID" value="XM_066222456.1"/>
</dbReference>